<evidence type="ECO:0000313" key="2">
    <source>
        <dbReference type="Proteomes" id="UP000789901"/>
    </source>
</evidence>
<accession>A0ABM8W752</accession>
<protein>
    <submittedName>
        <fullName evidence="1">33269_t:CDS:1</fullName>
    </submittedName>
</protein>
<gene>
    <name evidence="1" type="ORF">GMARGA_LOCUS4175</name>
</gene>
<proteinExistence type="predicted"/>
<comment type="caution">
    <text evidence="1">The sequence shown here is derived from an EMBL/GenBank/DDBJ whole genome shotgun (WGS) entry which is preliminary data.</text>
</comment>
<reference evidence="1 2" key="1">
    <citation type="submission" date="2021-06" db="EMBL/GenBank/DDBJ databases">
        <authorList>
            <person name="Kallberg Y."/>
            <person name="Tangrot J."/>
            <person name="Rosling A."/>
        </authorList>
    </citation>
    <scope>NUCLEOTIDE SEQUENCE [LARGE SCALE GENOMIC DNA]</scope>
    <source>
        <strain evidence="1 2">120-4 pot B 10/14</strain>
    </source>
</reference>
<dbReference type="EMBL" id="CAJVQB010001609">
    <property type="protein sequence ID" value="CAG8542982.1"/>
    <property type="molecule type" value="Genomic_DNA"/>
</dbReference>
<name>A0ABM8W752_GIGMA</name>
<evidence type="ECO:0000313" key="1">
    <source>
        <dbReference type="EMBL" id="CAG8542982.1"/>
    </source>
</evidence>
<dbReference type="Proteomes" id="UP000789901">
    <property type="component" value="Unassembled WGS sequence"/>
</dbReference>
<keyword evidence="2" id="KW-1185">Reference proteome</keyword>
<sequence>MAGIPAQLGLNPDETEVYNSMIPRETFEFNTLPDNNAKITYIRAFVARDRTWRERSHYPVHTYRNLAEYDVGDYEFSDILRPIDVITELLPYRQIIRIGS</sequence>
<organism evidence="1 2">
    <name type="scientific">Gigaspora margarita</name>
    <dbReference type="NCBI Taxonomy" id="4874"/>
    <lineage>
        <taxon>Eukaryota</taxon>
        <taxon>Fungi</taxon>
        <taxon>Fungi incertae sedis</taxon>
        <taxon>Mucoromycota</taxon>
        <taxon>Glomeromycotina</taxon>
        <taxon>Glomeromycetes</taxon>
        <taxon>Diversisporales</taxon>
        <taxon>Gigasporaceae</taxon>
        <taxon>Gigaspora</taxon>
    </lineage>
</organism>